<gene>
    <name evidence="4" type="ORF">GCM10009858_40170</name>
</gene>
<dbReference type="SUPFAM" id="SSF48403">
    <property type="entry name" value="Ankyrin repeat"/>
    <property type="match status" value="1"/>
</dbReference>
<dbReference type="PANTHER" id="PTHR24189">
    <property type="entry name" value="MYOTROPHIN"/>
    <property type="match status" value="1"/>
</dbReference>
<dbReference type="PROSITE" id="PS50297">
    <property type="entry name" value="ANK_REP_REGION"/>
    <property type="match status" value="1"/>
</dbReference>
<dbReference type="PROSITE" id="PS50088">
    <property type="entry name" value="ANK_REPEAT"/>
    <property type="match status" value="1"/>
</dbReference>
<evidence type="ECO:0000256" key="1">
    <source>
        <dbReference type="ARBA" id="ARBA00022737"/>
    </source>
</evidence>
<dbReference type="InterPro" id="IPR036770">
    <property type="entry name" value="Ankyrin_rpt-contain_sf"/>
</dbReference>
<feature type="repeat" description="ANK" evidence="3">
    <location>
        <begin position="347"/>
        <end position="379"/>
    </location>
</feature>
<evidence type="ECO:0000313" key="5">
    <source>
        <dbReference type="Proteomes" id="UP001500730"/>
    </source>
</evidence>
<dbReference type="Gene3D" id="1.25.40.20">
    <property type="entry name" value="Ankyrin repeat-containing domain"/>
    <property type="match status" value="2"/>
</dbReference>
<organism evidence="4 5">
    <name type="scientific">Terrabacter carboxydivorans</name>
    <dbReference type="NCBI Taxonomy" id="619730"/>
    <lineage>
        <taxon>Bacteria</taxon>
        <taxon>Bacillati</taxon>
        <taxon>Actinomycetota</taxon>
        <taxon>Actinomycetes</taxon>
        <taxon>Micrococcales</taxon>
        <taxon>Intrasporangiaceae</taxon>
        <taxon>Terrabacter</taxon>
    </lineage>
</organism>
<accession>A0ABP5ZK54</accession>
<keyword evidence="5" id="KW-1185">Reference proteome</keyword>
<evidence type="ECO:0008006" key="6">
    <source>
        <dbReference type="Google" id="ProtNLM"/>
    </source>
</evidence>
<proteinExistence type="predicted"/>
<dbReference type="Pfam" id="PF00023">
    <property type="entry name" value="Ank"/>
    <property type="match status" value="1"/>
</dbReference>
<evidence type="ECO:0000256" key="3">
    <source>
        <dbReference type="PROSITE-ProRule" id="PRU00023"/>
    </source>
</evidence>
<dbReference type="SMART" id="SM00248">
    <property type="entry name" value="ANK"/>
    <property type="match status" value="2"/>
</dbReference>
<dbReference type="Proteomes" id="UP001500730">
    <property type="component" value="Unassembled WGS sequence"/>
</dbReference>
<keyword evidence="2 3" id="KW-0040">ANK repeat</keyword>
<dbReference type="PANTHER" id="PTHR24189:SF50">
    <property type="entry name" value="ANKYRIN REPEAT AND SOCS BOX PROTEIN 2"/>
    <property type="match status" value="1"/>
</dbReference>
<dbReference type="InterPro" id="IPR002110">
    <property type="entry name" value="Ankyrin_rpt"/>
</dbReference>
<evidence type="ECO:0000256" key="2">
    <source>
        <dbReference type="ARBA" id="ARBA00023043"/>
    </source>
</evidence>
<sequence>MRAGEVDAVALVARHHPRGVPDDPGSFALAGAQLVVARAHGFPSWPRMLDYLRSARPLWRDPGALDPVSADADGGDGSDGMSIDELASAAAALACLTYTDRDDPARWARAAAILERRPELAVQDVAVAAATGDVAALRRHVAGDAGAATRETGPFRWPPLLYLVYSRVPQVDAVGSARVLLDAGADPDSGYLWQGLPTPFTALTGVFGEGEQGPGREPRHPQWRALAELLLERGADPNDRQALYNRMFNRDDSHLELLLEHGLGRPSSEIWERRTGQAAESLEEMLVRQVGWARDHGFVHRLELLAVHGLLAGPPSGPEQSDIHRAATPEAVAAAVAAGAGVDERPDGRTALHQAAFMDDVELVRALLAAGADPEARDDTHRTRPLEWARWAHARAAEQVLAEVTATDG</sequence>
<keyword evidence="1" id="KW-0677">Repeat</keyword>
<evidence type="ECO:0000313" key="4">
    <source>
        <dbReference type="EMBL" id="GAA2497821.1"/>
    </source>
</evidence>
<comment type="caution">
    <text evidence="4">The sequence shown here is derived from an EMBL/GenBank/DDBJ whole genome shotgun (WGS) entry which is preliminary data.</text>
</comment>
<dbReference type="EMBL" id="BAAARE010000023">
    <property type="protein sequence ID" value="GAA2497821.1"/>
    <property type="molecule type" value="Genomic_DNA"/>
</dbReference>
<dbReference type="InterPro" id="IPR050745">
    <property type="entry name" value="Multifunctional_regulatory"/>
</dbReference>
<protein>
    <recommendedName>
        <fullName evidence="6">Ankyrin repeat domain-containing protein</fullName>
    </recommendedName>
</protein>
<name>A0ABP5ZK54_9MICO</name>
<reference evidence="5" key="1">
    <citation type="journal article" date="2019" name="Int. J. Syst. Evol. Microbiol.">
        <title>The Global Catalogue of Microorganisms (GCM) 10K type strain sequencing project: providing services to taxonomists for standard genome sequencing and annotation.</title>
        <authorList>
            <consortium name="The Broad Institute Genomics Platform"/>
            <consortium name="The Broad Institute Genome Sequencing Center for Infectious Disease"/>
            <person name="Wu L."/>
            <person name="Ma J."/>
        </authorList>
    </citation>
    <scope>NUCLEOTIDE SEQUENCE [LARGE SCALE GENOMIC DNA]</scope>
    <source>
        <strain evidence="5">JCM 16259</strain>
    </source>
</reference>